<dbReference type="InterPro" id="IPR029060">
    <property type="entry name" value="PIN-like_dom_sf"/>
</dbReference>
<dbReference type="EMBL" id="PP955094">
    <property type="protein sequence ID" value="XCH39259.1"/>
    <property type="molecule type" value="Genomic_DNA"/>
</dbReference>
<dbReference type="Gene3D" id="3.40.50.1010">
    <property type="entry name" value="5'-nuclease"/>
    <property type="match status" value="1"/>
</dbReference>
<gene>
    <name evidence="1" type="ORF">FpNV_014</name>
</gene>
<protein>
    <submittedName>
        <fullName evidence="1">Uncharacterized protein</fullName>
    </submittedName>
</protein>
<dbReference type="PRINTS" id="PR00853">
    <property type="entry name" value="XPGRADSUPER"/>
</dbReference>
<proteinExistence type="predicted"/>
<accession>A0AAU8GC55</accession>
<organism evidence="1">
    <name type="scientific">Faxonius propinquus nudivirus</name>
    <dbReference type="NCBI Taxonomy" id="3139431"/>
    <lineage>
        <taxon>Viruses</taxon>
        <taxon>Viruses incertae sedis</taxon>
        <taxon>Naldaviricetes</taxon>
        <taxon>Lefavirales</taxon>
        <taxon>Nudiviridae</taxon>
    </lineage>
</organism>
<dbReference type="SUPFAM" id="SSF88723">
    <property type="entry name" value="PIN domain-like"/>
    <property type="match status" value="1"/>
</dbReference>
<dbReference type="InterPro" id="IPR006084">
    <property type="entry name" value="XPG/Rad2"/>
</dbReference>
<sequence length="443" mass="52860">MGIYEFASIRNTYIKKTNITDIKEITKNCSANIYIDGSFYLFSGLVAENIDKYGKYNEIAVAHTALQTILRQIDYMHENNVTINKIYFYYDGLRPSIKKQTQLKRRQNKKTISIENVMYYLAEFLNKHSNIDIYNLLLGEAEHEIFLRRDFKRPTIIMTDDSDVMHIAYNYKMESLNDYVFICLKRYIFIYNMNDFNLQLPTLAFKILMMLLGSDFTNSVFTKSMVFTLLDIWNMKKNNINPIIIKFIDRINDISNSYIDKEQMCRKINRSKNSITANIVLSNNRYDVSNDIYFTRKFKYETYENITIPSIQPIYSMYDIYQIIRLFLLILFIQKQSRIYLSHISKHKQHRVSNTWNELQSIYWSVNYSTIGCFMSNYSDNSYELTLQLSNIDFFNDILFKKYNDLEESELSATYNFENTTPVMSSQEFRKKIERFMKNKSLI</sequence>
<evidence type="ECO:0000313" key="1">
    <source>
        <dbReference type="EMBL" id="XCH39259.1"/>
    </source>
</evidence>
<name>A0AAU8GC55_9VIRU</name>
<reference evidence="1" key="1">
    <citation type="submission" date="2024-06" db="EMBL/GenBank/DDBJ databases">
        <title>North American crayfish harbour diverse members of the Nudiviridae.</title>
        <authorList>
            <person name="Stratton C."/>
            <person name="Bojko J."/>
        </authorList>
    </citation>
    <scope>NUCLEOTIDE SEQUENCE</scope>
    <source>
        <strain evidence="1">142H</strain>
    </source>
</reference>